<keyword evidence="4 6" id="KW-1133">Transmembrane helix</keyword>
<keyword evidence="3 6" id="KW-0812">Transmembrane</keyword>
<evidence type="ECO:0000256" key="3">
    <source>
        <dbReference type="ARBA" id="ARBA00022692"/>
    </source>
</evidence>
<evidence type="ECO:0008006" key="9">
    <source>
        <dbReference type="Google" id="ProtNLM"/>
    </source>
</evidence>
<dbReference type="Pfam" id="PF00335">
    <property type="entry name" value="Tetraspanin"/>
    <property type="match status" value="1"/>
</dbReference>
<protein>
    <recommendedName>
        <fullName evidence="9">Tetraspanin-8</fullName>
    </recommendedName>
</protein>
<sequence>MVRVSNGLLGFLNILTLVISFRWSGRALACDGAGALPPRGVVNGPAGVVLPRLVPVVGLPLRAVRPHPRHVLLRGVRVRGDQPRGRGGGVGKGYKEYRLGDYSHWLQRRVADWNTWKRIESCIGDAKLCGGLDGEVGSKANEFYKQNLSPIQSGCCKPPTYCGFVYKNATFWVAPKSGLNTRDADCKAWSNDQDKLCYGCNSCKAGVLATIKNKWKMVSIFNVALLVLLIIVYSIGCCAIRNNRADSHYKRYYGYR</sequence>
<dbReference type="EMBL" id="LR862146">
    <property type="protein sequence ID" value="CAD1826669.1"/>
    <property type="molecule type" value="Genomic_DNA"/>
</dbReference>
<dbReference type="GO" id="GO:0009734">
    <property type="term" value="P:auxin-activated signaling pathway"/>
    <property type="evidence" value="ECO:0007669"/>
    <property type="project" value="InterPro"/>
</dbReference>
<dbReference type="InterPro" id="IPR044991">
    <property type="entry name" value="TET_plant"/>
</dbReference>
<comment type="subcellular location">
    <subcellularLocation>
        <location evidence="1">Membrane</location>
        <topology evidence="1">Multi-pass membrane protein</topology>
    </subcellularLocation>
</comment>
<gene>
    <name evidence="8" type="ORF">CB5_LOCUS9880</name>
</gene>
<dbReference type="AlphaFoldDB" id="A0A6V7P774"/>
<evidence type="ECO:0000256" key="7">
    <source>
        <dbReference type="SAM" id="SignalP"/>
    </source>
</evidence>
<evidence type="ECO:0000256" key="5">
    <source>
        <dbReference type="ARBA" id="ARBA00023136"/>
    </source>
</evidence>
<name>A0A6V7P774_ANACO</name>
<comment type="similarity">
    <text evidence="2">Belongs to the tetraspanin (TM4SF) family.</text>
</comment>
<evidence type="ECO:0000256" key="1">
    <source>
        <dbReference type="ARBA" id="ARBA00004141"/>
    </source>
</evidence>
<evidence type="ECO:0000256" key="4">
    <source>
        <dbReference type="ARBA" id="ARBA00022989"/>
    </source>
</evidence>
<dbReference type="GO" id="GO:0016020">
    <property type="term" value="C:membrane"/>
    <property type="evidence" value="ECO:0007669"/>
    <property type="project" value="UniProtKB-SubCell"/>
</dbReference>
<keyword evidence="5 6" id="KW-0472">Membrane</keyword>
<proteinExistence type="inferred from homology"/>
<evidence type="ECO:0000313" key="8">
    <source>
        <dbReference type="EMBL" id="CAD1826669.1"/>
    </source>
</evidence>
<reference evidence="8" key="1">
    <citation type="submission" date="2020-07" db="EMBL/GenBank/DDBJ databases">
        <authorList>
            <person name="Lin J."/>
        </authorList>
    </citation>
    <scope>NUCLEOTIDE SEQUENCE</scope>
</reference>
<organism evidence="8">
    <name type="scientific">Ananas comosus var. bracteatus</name>
    <name type="common">red pineapple</name>
    <dbReference type="NCBI Taxonomy" id="296719"/>
    <lineage>
        <taxon>Eukaryota</taxon>
        <taxon>Viridiplantae</taxon>
        <taxon>Streptophyta</taxon>
        <taxon>Embryophyta</taxon>
        <taxon>Tracheophyta</taxon>
        <taxon>Spermatophyta</taxon>
        <taxon>Magnoliopsida</taxon>
        <taxon>Liliopsida</taxon>
        <taxon>Poales</taxon>
        <taxon>Bromeliaceae</taxon>
        <taxon>Bromelioideae</taxon>
        <taxon>Ananas</taxon>
    </lineage>
</organism>
<feature type="signal peptide" evidence="7">
    <location>
        <begin position="1"/>
        <end position="29"/>
    </location>
</feature>
<dbReference type="PANTHER" id="PTHR32191">
    <property type="entry name" value="TETRASPANIN-8-RELATED"/>
    <property type="match status" value="1"/>
</dbReference>
<evidence type="ECO:0000256" key="6">
    <source>
        <dbReference type="SAM" id="Phobius"/>
    </source>
</evidence>
<accession>A0A6V7P774</accession>
<feature type="chain" id="PRO_5027675796" description="Tetraspanin-8" evidence="7">
    <location>
        <begin position="30"/>
        <end position="256"/>
    </location>
</feature>
<keyword evidence="7" id="KW-0732">Signal</keyword>
<dbReference type="InterPro" id="IPR018499">
    <property type="entry name" value="Tetraspanin/Peripherin"/>
</dbReference>
<evidence type="ECO:0000256" key="2">
    <source>
        <dbReference type="ARBA" id="ARBA00006840"/>
    </source>
</evidence>
<feature type="transmembrane region" description="Helical" evidence="6">
    <location>
        <begin position="220"/>
        <end position="240"/>
    </location>
</feature>